<dbReference type="InterPro" id="IPR020846">
    <property type="entry name" value="MFS_dom"/>
</dbReference>
<keyword evidence="1" id="KW-0812">Transmembrane</keyword>
<dbReference type="PANTHER" id="PTHR23518:SF2">
    <property type="entry name" value="MAJOR FACILITATOR SUPERFAMILY TRANSPORTER"/>
    <property type="match status" value="1"/>
</dbReference>
<dbReference type="InterPro" id="IPR011701">
    <property type="entry name" value="MFS"/>
</dbReference>
<protein>
    <submittedName>
        <fullName evidence="3">MFS transporter</fullName>
    </submittedName>
</protein>
<evidence type="ECO:0000256" key="1">
    <source>
        <dbReference type="SAM" id="Phobius"/>
    </source>
</evidence>
<feature type="transmembrane region" description="Helical" evidence="1">
    <location>
        <begin position="328"/>
        <end position="359"/>
    </location>
</feature>
<dbReference type="PROSITE" id="PS50850">
    <property type="entry name" value="MFS"/>
    <property type="match status" value="1"/>
</dbReference>
<feature type="transmembrane region" description="Helical" evidence="1">
    <location>
        <begin position="437"/>
        <end position="456"/>
    </location>
</feature>
<dbReference type="RefSeq" id="WP_256028466.1">
    <property type="nucleotide sequence ID" value="NZ_JAHLKM010000002.1"/>
</dbReference>
<dbReference type="PANTHER" id="PTHR23518">
    <property type="entry name" value="C-METHYLTRANSFERASE"/>
    <property type="match status" value="1"/>
</dbReference>
<feature type="transmembrane region" description="Helical" evidence="1">
    <location>
        <begin position="293"/>
        <end position="316"/>
    </location>
</feature>
<comment type="caution">
    <text evidence="3">The sequence shown here is derived from an EMBL/GenBank/DDBJ whole genome shotgun (WGS) entry which is preliminary data.</text>
</comment>
<dbReference type="Proteomes" id="UP001139494">
    <property type="component" value="Unassembled WGS sequence"/>
</dbReference>
<proteinExistence type="predicted"/>
<feature type="transmembrane region" description="Helical" evidence="1">
    <location>
        <begin position="124"/>
        <end position="149"/>
    </location>
</feature>
<feature type="transmembrane region" description="Helical" evidence="1">
    <location>
        <begin position="49"/>
        <end position="70"/>
    </location>
</feature>
<keyword evidence="4" id="KW-1185">Reference proteome</keyword>
<feature type="transmembrane region" description="Helical" evidence="1">
    <location>
        <begin position="194"/>
        <end position="216"/>
    </location>
</feature>
<evidence type="ECO:0000259" key="2">
    <source>
        <dbReference type="PROSITE" id="PS50850"/>
    </source>
</evidence>
<feature type="domain" description="Major facilitator superfamily (MFS) profile" evidence="2">
    <location>
        <begin position="24"/>
        <end position="461"/>
    </location>
</feature>
<dbReference type="EMBL" id="JAHLKM010000002">
    <property type="protein sequence ID" value="MCQ4332539.1"/>
    <property type="molecule type" value="Genomic_DNA"/>
</dbReference>
<gene>
    <name evidence="3" type="ORF">KM295_03355</name>
</gene>
<keyword evidence="1" id="KW-0472">Membrane</keyword>
<feature type="transmembrane region" description="Helical" evidence="1">
    <location>
        <begin position="25"/>
        <end position="43"/>
    </location>
</feature>
<sequence>MAREQAEAAGPIDAFRGFFSLRRDVMVLSLAMFAFSLGFQMTTRFLPEYMIALGASGFVVGLFGTFGNVISAVYPYPGGAISDRLGSRYSLTLFGVLSTLGFVVWLIAPGIGTVALGGLTVQPWIWVFVGLLLAQAWKSFGLGASFAVVKQATDPSRLAAGFASTEVFRRSAFLVGPVLAAVLIGLHPDFTVSFRYALAVAVVFGAVGTVVQHYLYDAGGDSVGDSLESLARIRRDLREMPGPMRPLLIGDTLVRFANGMVYVFFILVVTQFLEVGLEASVSVAGFGYDVSLSPAAFFGYLLGIEMLIALVSMPIAAKGAEYVGLKPVVGLGFVVYAVFPVILINAPASAAAMVAVFAFSGLRFAGLPAHKALIVGPAERGAGGRVTGTYYLVRNTIVIPSAAIGGALWDGLRLPEAILGVSVPGGGVEYWGGNPTVAFGVATVIGLVGTGYFITFGKEFEAYA</sequence>
<dbReference type="AlphaFoldDB" id="A0A9R1CPB1"/>
<reference evidence="3" key="1">
    <citation type="journal article" date="2023" name="Front. Microbiol.">
        <title>Genomic-based phylogenetic and metabolic analyses of the genus Natronomonas, and description of Natronomonas aquatica sp. nov.</title>
        <authorList>
            <person name="Garcia-Roldan A."/>
            <person name="Duran-Viseras A."/>
            <person name="de la Haba R.R."/>
            <person name="Corral P."/>
            <person name="Sanchez-Porro C."/>
            <person name="Ventosa A."/>
        </authorList>
    </citation>
    <scope>NUCLEOTIDE SEQUENCE</scope>
    <source>
        <strain evidence="3">F2-12</strain>
    </source>
</reference>
<dbReference type="SUPFAM" id="SSF103473">
    <property type="entry name" value="MFS general substrate transporter"/>
    <property type="match status" value="1"/>
</dbReference>
<dbReference type="InterPro" id="IPR036259">
    <property type="entry name" value="MFS_trans_sf"/>
</dbReference>
<feature type="transmembrane region" description="Helical" evidence="1">
    <location>
        <begin position="253"/>
        <end position="273"/>
    </location>
</feature>
<feature type="transmembrane region" description="Helical" evidence="1">
    <location>
        <begin position="170"/>
        <end position="188"/>
    </location>
</feature>
<dbReference type="GO" id="GO:0022857">
    <property type="term" value="F:transmembrane transporter activity"/>
    <property type="evidence" value="ECO:0007669"/>
    <property type="project" value="InterPro"/>
</dbReference>
<accession>A0A9R1CPB1</accession>
<evidence type="ECO:0000313" key="3">
    <source>
        <dbReference type="EMBL" id="MCQ4332539.1"/>
    </source>
</evidence>
<dbReference type="Gene3D" id="1.20.1250.20">
    <property type="entry name" value="MFS general substrate transporter like domains"/>
    <property type="match status" value="1"/>
</dbReference>
<evidence type="ECO:0000313" key="4">
    <source>
        <dbReference type="Proteomes" id="UP001139494"/>
    </source>
</evidence>
<organism evidence="3 4">
    <name type="scientific">Natronomonas aquatica</name>
    <dbReference type="NCBI Taxonomy" id="2841590"/>
    <lineage>
        <taxon>Archaea</taxon>
        <taxon>Methanobacteriati</taxon>
        <taxon>Methanobacteriota</taxon>
        <taxon>Stenosarchaea group</taxon>
        <taxon>Halobacteria</taxon>
        <taxon>Halobacteriales</taxon>
        <taxon>Natronomonadaceae</taxon>
        <taxon>Natronomonas</taxon>
    </lineage>
</organism>
<dbReference type="Pfam" id="PF07690">
    <property type="entry name" value="MFS_1"/>
    <property type="match status" value="1"/>
</dbReference>
<name>A0A9R1CPB1_9EURY</name>
<keyword evidence="1" id="KW-1133">Transmembrane helix</keyword>
<feature type="transmembrane region" description="Helical" evidence="1">
    <location>
        <begin position="91"/>
        <end position="112"/>
    </location>
</feature>